<organism evidence="1 2">
    <name type="scientific">Zalaria obscura</name>
    <dbReference type="NCBI Taxonomy" id="2024903"/>
    <lineage>
        <taxon>Eukaryota</taxon>
        <taxon>Fungi</taxon>
        <taxon>Dikarya</taxon>
        <taxon>Ascomycota</taxon>
        <taxon>Pezizomycotina</taxon>
        <taxon>Dothideomycetes</taxon>
        <taxon>Dothideomycetidae</taxon>
        <taxon>Dothideales</taxon>
        <taxon>Zalariaceae</taxon>
        <taxon>Zalaria</taxon>
    </lineage>
</organism>
<comment type="caution">
    <text evidence="1">The sequence shown here is derived from an EMBL/GenBank/DDBJ whole genome shotgun (WGS) entry which is preliminary data.</text>
</comment>
<reference evidence="1" key="1">
    <citation type="submission" date="2024-02" db="EMBL/GenBank/DDBJ databases">
        <title>Metagenome Assembled Genome of Zalaria obscura JY119.</title>
        <authorList>
            <person name="Vighnesh L."/>
            <person name="Jagadeeshwari U."/>
            <person name="Venkata Ramana C."/>
            <person name="Sasikala C."/>
        </authorList>
    </citation>
    <scope>NUCLEOTIDE SEQUENCE</scope>
    <source>
        <strain evidence="1">JY119</strain>
    </source>
</reference>
<dbReference type="EMBL" id="JAMKPW020000033">
    <property type="protein sequence ID" value="KAK8201920.1"/>
    <property type="molecule type" value="Genomic_DNA"/>
</dbReference>
<evidence type="ECO:0000313" key="1">
    <source>
        <dbReference type="EMBL" id="KAK8201920.1"/>
    </source>
</evidence>
<evidence type="ECO:0000313" key="2">
    <source>
        <dbReference type="Proteomes" id="UP001320706"/>
    </source>
</evidence>
<sequence>MKSVGSTVLSGLVLAFAVGEAIATGTLEFSLMKQKRADTEPLRRRDAVEDDLIGDFNGQDGVAYYLNVSVGTPGQLQTVQLDTGSSDFYFTASNSSFCDGTPGCAGGTFDPDKSSTFSVLQAGGFNTSFGDGSTDAGDYITDVVQVGDLAITGAVMGLAYQVNSTVGAQTGLMGIGYSINEGVQPGQAPYPNFPESLVGAKAIASRFYSLFLNDISQVGSIIFGGVDTKKYTGNLVTLDFFPTTEDQVTNFIIAVTSIDVSQGGQSQTIYNRPFLVLPDSGSTAFTVPNSLYEAIVKLVNIDDDGTAPCNTIYTDTTFTLNLTGSQDTSTTLSVPLSSMFTPAYTQDGSIAQDPTTGAALCVLQVQPDTSDELGTIGFTTMGDSIMRSGYWAFDLDNGQLSVAQAAINATDSNIVAVDAGPGMLAKAIDQPARDTAPTQTAVVAQTATATVAYSVATAASTAGHATASAKPSKAAGARFGAGEGAAGVGGAAAVVAVAVGMVL</sequence>
<accession>A0ACC3S9U8</accession>
<name>A0ACC3S9U8_9PEZI</name>
<dbReference type="Proteomes" id="UP001320706">
    <property type="component" value="Unassembled WGS sequence"/>
</dbReference>
<protein>
    <submittedName>
        <fullName evidence="1">Uncharacterized protein</fullName>
    </submittedName>
</protein>
<proteinExistence type="predicted"/>
<gene>
    <name evidence="1" type="ORF">M8818_005445</name>
</gene>
<keyword evidence="2" id="KW-1185">Reference proteome</keyword>